<evidence type="ECO:0000313" key="2">
    <source>
        <dbReference type="EMBL" id="CAG1864044.1"/>
    </source>
</evidence>
<dbReference type="AlphaFoldDB" id="A0A8D7FST0"/>
<proteinExistence type="predicted"/>
<evidence type="ECO:0000256" key="1">
    <source>
        <dbReference type="SAM" id="SignalP"/>
    </source>
</evidence>
<gene>
    <name evidence="2" type="ORF">GSMUA_15840.1</name>
</gene>
<keyword evidence="1" id="KW-0732">Signal</keyword>
<feature type="signal peptide" evidence="1">
    <location>
        <begin position="1"/>
        <end position="20"/>
    </location>
</feature>
<accession>A0A8D7FST0</accession>
<sequence length="71" mass="7496">MRHLFIGGFLLAQLLDPSEGAAALALLAPGRRPPLLLGLPFLGLVQVQRRRVGGAVPLVRPRQPAGTASIH</sequence>
<name>A0A8D7FST0_MUSAM</name>
<feature type="non-terminal residue" evidence="2">
    <location>
        <position position="71"/>
    </location>
</feature>
<dbReference type="EMBL" id="HG996475">
    <property type="protein sequence ID" value="CAG1864044.1"/>
    <property type="molecule type" value="Genomic_DNA"/>
</dbReference>
<protein>
    <submittedName>
        <fullName evidence="2">(wild Malaysian banana) hypothetical protein</fullName>
    </submittedName>
</protein>
<reference evidence="2" key="1">
    <citation type="submission" date="2021-03" db="EMBL/GenBank/DDBJ databases">
        <authorList>
            <consortium name="Genoscope - CEA"/>
            <person name="William W."/>
        </authorList>
    </citation>
    <scope>NUCLEOTIDE SEQUENCE</scope>
    <source>
        <strain evidence="2">Doubled-haploid Pahang</strain>
    </source>
</reference>
<feature type="chain" id="PRO_5034179751" evidence="1">
    <location>
        <begin position="21"/>
        <end position="71"/>
    </location>
</feature>
<organism evidence="2">
    <name type="scientific">Musa acuminata subsp. malaccensis</name>
    <name type="common">Wild banana</name>
    <name type="synonym">Musa malaccensis</name>
    <dbReference type="NCBI Taxonomy" id="214687"/>
    <lineage>
        <taxon>Eukaryota</taxon>
        <taxon>Viridiplantae</taxon>
        <taxon>Streptophyta</taxon>
        <taxon>Embryophyta</taxon>
        <taxon>Tracheophyta</taxon>
        <taxon>Spermatophyta</taxon>
        <taxon>Magnoliopsida</taxon>
        <taxon>Liliopsida</taxon>
        <taxon>Zingiberales</taxon>
        <taxon>Musaceae</taxon>
        <taxon>Musa</taxon>
    </lineage>
</organism>